<evidence type="ECO:0000313" key="4">
    <source>
        <dbReference type="EMBL" id="RKN46734.1"/>
    </source>
</evidence>
<evidence type="ECO:0000256" key="2">
    <source>
        <dbReference type="PROSITE-ProRule" id="PRU00335"/>
    </source>
</evidence>
<dbReference type="OrthoDB" id="3691941at2"/>
<organism evidence="4 5">
    <name type="scientific">Streptomyces hoynatensis</name>
    <dbReference type="NCBI Taxonomy" id="1141874"/>
    <lineage>
        <taxon>Bacteria</taxon>
        <taxon>Bacillati</taxon>
        <taxon>Actinomycetota</taxon>
        <taxon>Actinomycetes</taxon>
        <taxon>Kitasatosporales</taxon>
        <taxon>Streptomycetaceae</taxon>
        <taxon>Streptomyces</taxon>
    </lineage>
</organism>
<comment type="caution">
    <text evidence="4">The sequence shown here is derived from an EMBL/GenBank/DDBJ whole genome shotgun (WGS) entry which is preliminary data.</text>
</comment>
<dbReference type="SUPFAM" id="SSF46689">
    <property type="entry name" value="Homeodomain-like"/>
    <property type="match status" value="1"/>
</dbReference>
<dbReference type="Pfam" id="PF00440">
    <property type="entry name" value="TetR_N"/>
    <property type="match status" value="1"/>
</dbReference>
<dbReference type="PROSITE" id="PS50977">
    <property type="entry name" value="HTH_TETR_2"/>
    <property type="match status" value="1"/>
</dbReference>
<dbReference type="Proteomes" id="UP000272474">
    <property type="component" value="Unassembled WGS sequence"/>
</dbReference>
<evidence type="ECO:0000256" key="1">
    <source>
        <dbReference type="ARBA" id="ARBA00023125"/>
    </source>
</evidence>
<dbReference type="GO" id="GO:0000976">
    <property type="term" value="F:transcription cis-regulatory region binding"/>
    <property type="evidence" value="ECO:0007669"/>
    <property type="project" value="TreeGrafter"/>
</dbReference>
<dbReference type="InterPro" id="IPR009057">
    <property type="entry name" value="Homeodomain-like_sf"/>
</dbReference>
<dbReference type="Gene3D" id="1.10.357.10">
    <property type="entry name" value="Tetracycline Repressor, domain 2"/>
    <property type="match status" value="1"/>
</dbReference>
<dbReference type="PANTHER" id="PTHR30055:SF146">
    <property type="entry name" value="HTH-TYPE TRANSCRIPTIONAL DUAL REGULATOR CECR"/>
    <property type="match status" value="1"/>
</dbReference>
<sequence>MAKDTARKSAAERRESVIRAAITEFGRSGYAGTSTAAIARRVGVSQPYLFRLFADKRAIFLAAAARCTDEIRQEFEKAAGAAGPEEAGQAMGNAYLGLIGDRDRLMFQMQMYIAAHGAEAAGDHEFGEELRGRWADLLDAVHLALGADPEVTGQFMAHGMLINVLMALGFPGAHHVWRTCGFGEDVCVAADG</sequence>
<name>A0A3A9ZG25_9ACTN</name>
<evidence type="ECO:0000259" key="3">
    <source>
        <dbReference type="PROSITE" id="PS50977"/>
    </source>
</evidence>
<reference evidence="4 5" key="1">
    <citation type="journal article" date="2014" name="Int. J. Syst. Evol. Microbiol.">
        <title>Streptomyces hoynatensis sp. nov., isolated from deep marine sediment.</title>
        <authorList>
            <person name="Veyisoglu A."/>
            <person name="Sahin N."/>
        </authorList>
    </citation>
    <scope>NUCLEOTIDE SEQUENCE [LARGE SCALE GENOMIC DNA]</scope>
    <source>
        <strain evidence="4 5">KCTC 29097</strain>
    </source>
</reference>
<evidence type="ECO:0000313" key="5">
    <source>
        <dbReference type="Proteomes" id="UP000272474"/>
    </source>
</evidence>
<accession>A0A3A9ZG25</accession>
<keyword evidence="1 2" id="KW-0238">DNA-binding</keyword>
<keyword evidence="5" id="KW-1185">Reference proteome</keyword>
<dbReference type="AlphaFoldDB" id="A0A3A9ZG25"/>
<dbReference type="PRINTS" id="PR00455">
    <property type="entry name" value="HTHTETR"/>
</dbReference>
<dbReference type="InterPro" id="IPR050109">
    <property type="entry name" value="HTH-type_TetR-like_transc_reg"/>
</dbReference>
<dbReference type="PANTHER" id="PTHR30055">
    <property type="entry name" value="HTH-TYPE TRANSCRIPTIONAL REGULATOR RUTR"/>
    <property type="match status" value="1"/>
</dbReference>
<gene>
    <name evidence="4" type="ORF">D7294_00465</name>
</gene>
<feature type="domain" description="HTH tetR-type" evidence="3">
    <location>
        <begin position="11"/>
        <end position="71"/>
    </location>
</feature>
<dbReference type="GO" id="GO:0003700">
    <property type="term" value="F:DNA-binding transcription factor activity"/>
    <property type="evidence" value="ECO:0007669"/>
    <property type="project" value="TreeGrafter"/>
</dbReference>
<protein>
    <submittedName>
        <fullName evidence="4">TetR/AcrR family transcriptional regulator</fullName>
    </submittedName>
</protein>
<dbReference type="RefSeq" id="WP_120674217.1">
    <property type="nucleotide sequence ID" value="NZ_RBAL01000001.1"/>
</dbReference>
<feature type="DNA-binding region" description="H-T-H motif" evidence="2">
    <location>
        <begin position="34"/>
        <end position="53"/>
    </location>
</feature>
<dbReference type="InterPro" id="IPR001647">
    <property type="entry name" value="HTH_TetR"/>
</dbReference>
<dbReference type="EMBL" id="RBAL01000001">
    <property type="protein sequence ID" value="RKN46734.1"/>
    <property type="molecule type" value="Genomic_DNA"/>
</dbReference>
<proteinExistence type="predicted"/>